<keyword evidence="1" id="KW-0812">Transmembrane</keyword>
<keyword evidence="1" id="KW-0472">Membrane</keyword>
<evidence type="ECO:0000313" key="3">
    <source>
        <dbReference type="EMBL" id="AFK42427.1"/>
    </source>
</evidence>
<protein>
    <recommendedName>
        <fullName evidence="4">Transmembrane protein</fullName>
    </recommendedName>
</protein>
<keyword evidence="1" id="KW-1133">Transmembrane helix</keyword>
<dbReference type="AlphaFoldDB" id="I3SQ85"/>
<proteinExistence type="evidence at transcript level"/>
<evidence type="ECO:0000256" key="2">
    <source>
        <dbReference type="SAM" id="SignalP"/>
    </source>
</evidence>
<reference evidence="3" key="1">
    <citation type="submission" date="2012-05" db="EMBL/GenBank/DDBJ databases">
        <authorList>
            <person name="Krishnakumar V."/>
            <person name="Cheung F."/>
            <person name="Xiao Y."/>
            <person name="Chan A."/>
            <person name="Moskal W.A."/>
            <person name="Town C.D."/>
        </authorList>
    </citation>
    <scope>NUCLEOTIDE SEQUENCE</scope>
</reference>
<evidence type="ECO:0000256" key="1">
    <source>
        <dbReference type="SAM" id="Phobius"/>
    </source>
</evidence>
<sequence>MFTTPFGSFINPSLIASFLLFFSTNAATKVAKHDIPIPIPILCFKVSPFPFFVYFDNKETIMRS</sequence>
<keyword evidence="2" id="KW-0732">Signal</keyword>
<evidence type="ECO:0008006" key="4">
    <source>
        <dbReference type="Google" id="ProtNLM"/>
    </source>
</evidence>
<accession>I3SQ85</accession>
<feature type="chain" id="PRO_5003678943" description="Transmembrane protein" evidence="2">
    <location>
        <begin position="28"/>
        <end position="64"/>
    </location>
</feature>
<organism evidence="3">
    <name type="scientific">Medicago truncatula</name>
    <name type="common">Barrel medic</name>
    <name type="synonym">Medicago tribuloides</name>
    <dbReference type="NCBI Taxonomy" id="3880"/>
    <lineage>
        <taxon>Eukaryota</taxon>
        <taxon>Viridiplantae</taxon>
        <taxon>Streptophyta</taxon>
        <taxon>Embryophyta</taxon>
        <taxon>Tracheophyta</taxon>
        <taxon>Spermatophyta</taxon>
        <taxon>Magnoliopsida</taxon>
        <taxon>eudicotyledons</taxon>
        <taxon>Gunneridae</taxon>
        <taxon>Pentapetalae</taxon>
        <taxon>rosids</taxon>
        <taxon>fabids</taxon>
        <taxon>Fabales</taxon>
        <taxon>Fabaceae</taxon>
        <taxon>Papilionoideae</taxon>
        <taxon>50 kb inversion clade</taxon>
        <taxon>NPAAA clade</taxon>
        <taxon>Hologalegina</taxon>
        <taxon>IRL clade</taxon>
        <taxon>Trifolieae</taxon>
        <taxon>Medicago</taxon>
    </lineage>
</organism>
<name>I3SQ85_MEDTR</name>
<feature type="signal peptide" evidence="2">
    <location>
        <begin position="1"/>
        <end position="27"/>
    </location>
</feature>
<dbReference type="EMBL" id="BT142633">
    <property type="protein sequence ID" value="AFK42427.1"/>
    <property type="molecule type" value="mRNA"/>
</dbReference>
<feature type="transmembrane region" description="Helical" evidence="1">
    <location>
        <begin position="36"/>
        <end position="55"/>
    </location>
</feature>